<dbReference type="PANTHER" id="PTHR42852:SF18">
    <property type="entry name" value="CHROMOSOME UNDETERMINED SCAFFOLD_47, WHOLE GENOME SHOTGUN SEQUENCE"/>
    <property type="match status" value="1"/>
</dbReference>
<dbReference type="EMBL" id="FOGD01000002">
    <property type="protein sequence ID" value="SEQ62025.1"/>
    <property type="molecule type" value="Genomic_DNA"/>
</dbReference>
<reference evidence="2 3" key="1">
    <citation type="submission" date="2016-10" db="EMBL/GenBank/DDBJ databases">
        <authorList>
            <person name="de Groot N.N."/>
        </authorList>
    </citation>
    <scope>NUCLEOTIDE SEQUENCE [LARGE SCALE GENOMIC DNA]</scope>
    <source>
        <strain evidence="2 3">ATCC 35958</strain>
    </source>
</reference>
<dbReference type="AlphaFoldDB" id="A0A1H9HI68"/>
<dbReference type="GO" id="GO:0016491">
    <property type="term" value="F:oxidoreductase activity"/>
    <property type="evidence" value="ECO:0007669"/>
    <property type="project" value="InterPro"/>
</dbReference>
<name>A0A1H9HI68_9BURK</name>
<organism evidence="2 3">
    <name type="scientific">Giesbergeria anulus</name>
    <dbReference type="NCBI Taxonomy" id="180197"/>
    <lineage>
        <taxon>Bacteria</taxon>
        <taxon>Pseudomonadati</taxon>
        <taxon>Pseudomonadota</taxon>
        <taxon>Betaproteobacteria</taxon>
        <taxon>Burkholderiales</taxon>
        <taxon>Comamonadaceae</taxon>
        <taxon>Giesbergeria</taxon>
    </lineage>
</organism>
<dbReference type="SUPFAM" id="SSF52833">
    <property type="entry name" value="Thioredoxin-like"/>
    <property type="match status" value="1"/>
</dbReference>
<accession>A0A1H9HI68</accession>
<evidence type="ECO:0000313" key="2">
    <source>
        <dbReference type="EMBL" id="SEQ62025.1"/>
    </source>
</evidence>
<proteinExistence type="predicted"/>
<dbReference type="PANTHER" id="PTHR42852">
    <property type="entry name" value="THIOL:DISULFIDE INTERCHANGE PROTEIN DSBE"/>
    <property type="match status" value="1"/>
</dbReference>
<evidence type="ECO:0000313" key="3">
    <source>
        <dbReference type="Proteomes" id="UP000199766"/>
    </source>
</evidence>
<dbReference type="STRING" id="180197.SAMN02982919_00818"/>
<dbReference type="GO" id="GO:0016209">
    <property type="term" value="F:antioxidant activity"/>
    <property type="evidence" value="ECO:0007669"/>
    <property type="project" value="InterPro"/>
</dbReference>
<dbReference type="Pfam" id="PF00578">
    <property type="entry name" value="AhpC-TSA"/>
    <property type="match status" value="1"/>
</dbReference>
<dbReference type="Proteomes" id="UP000199766">
    <property type="component" value="Unassembled WGS sequence"/>
</dbReference>
<gene>
    <name evidence="2" type="ORF">SAMN02982919_00818</name>
</gene>
<feature type="domain" description="Alkyl hydroperoxide reductase subunit C/ Thiol specific antioxidant" evidence="1">
    <location>
        <begin position="3"/>
        <end position="69"/>
    </location>
</feature>
<dbReference type="Gene3D" id="3.40.30.10">
    <property type="entry name" value="Glutaredoxin"/>
    <property type="match status" value="1"/>
</dbReference>
<dbReference type="CDD" id="cd02966">
    <property type="entry name" value="TlpA_like_family"/>
    <property type="match status" value="1"/>
</dbReference>
<protein>
    <submittedName>
        <fullName evidence="2">AhpC/TSA family protein</fullName>
    </submittedName>
</protein>
<keyword evidence="3" id="KW-1185">Reference proteome</keyword>
<dbReference type="InterPro" id="IPR036249">
    <property type="entry name" value="Thioredoxin-like_sf"/>
</dbReference>
<dbReference type="InterPro" id="IPR050553">
    <property type="entry name" value="Thioredoxin_ResA/DsbE_sf"/>
</dbReference>
<evidence type="ECO:0000259" key="1">
    <source>
        <dbReference type="Pfam" id="PF00578"/>
    </source>
</evidence>
<dbReference type="InterPro" id="IPR000866">
    <property type="entry name" value="AhpC/TSA"/>
</dbReference>
<sequence>MQAQWGAQGLEVIAINVDRRAEDALSFLKKFGSQLAVAFDAQGNTARSYQVKVMPTAFLIDRQGVVRHIHTGFKDSDGADLSQLIIQWIGK</sequence>